<name>A0A2P9AIA5_9HYPH</name>
<sequence>MEWLFKNLWVKIPAIVCVISFSTALTLFVSCELYDMNRYIYGYITRYGSGRDSVIAILFLAAFLTLANFHAMLNVDRQNAKYTSLGYNIMTRDAIRRAQAVVSIFLALLCVAVTIDVCLNGR</sequence>
<evidence type="ECO:0000313" key="3">
    <source>
        <dbReference type="Proteomes" id="UP000245698"/>
    </source>
</evidence>
<organism evidence="2 3">
    <name type="scientific">Mesorhizobium delmotii</name>
    <dbReference type="NCBI Taxonomy" id="1631247"/>
    <lineage>
        <taxon>Bacteria</taxon>
        <taxon>Pseudomonadati</taxon>
        <taxon>Pseudomonadota</taxon>
        <taxon>Alphaproteobacteria</taxon>
        <taxon>Hyphomicrobiales</taxon>
        <taxon>Phyllobacteriaceae</taxon>
        <taxon>Mesorhizobium</taxon>
    </lineage>
</organism>
<dbReference type="AlphaFoldDB" id="A0A2P9AIA5"/>
<feature type="transmembrane region" description="Helical" evidence="1">
    <location>
        <begin position="12"/>
        <end position="34"/>
    </location>
</feature>
<keyword evidence="1" id="KW-0472">Membrane</keyword>
<evidence type="ECO:0000313" key="2">
    <source>
        <dbReference type="EMBL" id="SJM30847.1"/>
    </source>
</evidence>
<dbReference type="PROSITE" id="PS51257">
    <property type="entry name" value="PROKAR_LIPOPROTEIN"/>
    <property type="match status" value="1"/>
</dbReference>
<gene>
    <name evidence="2" type="ORF">BQ8482_180075</name>
</gene>
<protein>
    <submittedName>
        <fullName evidence="2">Uncharacterized protein</fullName>
    </submittedName>
</protein>
<feature type="transmembrane region" description="Helical" evidence="1">
    <location>
        <begin position="54"/>
        <end position="73"/>
    </location>
</feature>
<keyword evidence="3" id="KW-1185">Reference proteome</keyword>
<keyword evidence="1" id="KW-1133">Transmembrane helix</keyword>
<keyword evidence="1" id="KW-0812">Transmembrane</keyword>
<evidence type="ECO:0000256" key="1">
    <source>
        <dbReference type="SAM" id="Phobius"/>
    </source>
</evidence>
<dbReference type="Proteomes" id="UP000245698">
    <property type="component" value="Unassembled WGS sequence"/>
</dbReference>
<accession>A0A2P9AIA5</accession>
<dbReference type="EMBL" id="FUIG01000024">
    <property type="protein sequence ID" value="SJM30847.1"/>
    <property type="molecule type" value="Genomic_DNA"/>
</dbReference>
<proteinExistence type="predicted"/>
<feature type="transmembrane region" description="Helical" evidence="1">
    <location>
        <begin position="100"/>
        <end position="119"/>
    </location>
</feature>
<reference evidence="3" key="1">
    <citation type="submission" date="2016-12" db="EMBL/GenBank/DDBJ databases">
        <authorList>
            <person name="Brunel B."/>
        </authorList>
    </citation>
    <scope>NUCLEOTIDE SEQUENCE [LARGE SCALE GENOMIC DNA]</scope>
</reference>